<sequence>MMFFSPEIPLSQILSPPPNHPSEQRYAVPGSGLTNIRSELSDLGMPHNDVLLPRNNILSNLYVDSPLTDHAASLGHNIEDHRHQIRAQQPQDTPERYFLVRE</sequence>
<reference evidence="1" key="1">
    <citation type="submission" date="2023-04" db="EMBL/GenBank/DDBJ databases">
        <title>A chromosome-level genome assembly of the parasitoid wasp Eretmocerus hayati.</title>
        <authorList>
            <person name="Zhong Y."/>
            <person name="Liu S."/>
            <person name="Liu Y."/>
        </authorList>
    </citation>
    <scope>NUCLEOTIDE SEQUENCE</scope>
    <source>
        <strain evidence="1">ZJU_SS_LIU_2023</strain>
    </source>
</reference>
<proteinExistence type="predicted"/>
<evidence type="ECO:0000313" key="2">
    <source>
        <dbReference type="Proteomes" id="UP001239111"/>
    </source>
</evidence>
<dbReference type="Proteomes" id="UP001239111">
    <property type="component" value="Chromosome 2"/>
</dbReference>
<organism evidence="1 2">
    <name type="scientific">Eretmocerus hayati</name>
    <dbReference type="NCBI Taxonomy" id="131215"/>
    <lineage>
        <taxon>Eukaryota</taxon>
        <taxon>Metazoa</taxon>
        <taxon>Ecdysozoa</taxon>
        <taxon>Arthropoda</taxon>
        <taxon>Hexapoda</taxon>
        <taxon>Insecta</taxon>
        <taxon>Pterygota</taxon>
        <taxon>Neoptera</taxon>
        <taxon>Endopterygota</taxon>
        <taxon>Hymenoptera</taxon>
        <taxon>Apocrita</taxon>
        <taxon>Proctotrupomorpha</taxon>
        <taxon>Chalcidoidea</taxon>
        <taxon>Aphelinidae</taxon>
        <taxon>Aphelininae</taxon>
        <taxon>Eretmocerus</taxon>
    </lineage>
</organism>
<name>A0ACC2P141_9HYME</name>
<keyword evidence="2" id="KW-1185">Reference proteome</keyword>
<protein>
    <submittedName>
        <fullName evidence="1">Uncharacterized protein</fullName>
    </submittedName>
</protein>
<comment type="caution">
    <text evidence="1">The sequence shown here is derived from an EMBL/GenBank/DDBJ whole genome shotgun (WGS) entry which is preliminary data.</text>
</comment>
<accession>A0ACC2P141</accession>
<dbReference type="EMBL" id="CM056742">
    <property type="protein sequence ID" value="KAJ8676771.1"/>
    <property type="molecule type" value="Genomic_DNA"/>
</dbReference>
<evidence type="ECO:0000313" key="1">
    <source>
        <dbReference type="EMBL" id="KAJ8676771.1"/>
    </source>
</evidence>
<gene>
    <name evidence="1" type="ORF">QAD02_012558</name>
</gene>